<keyword evidence="1" id="KW-0175">Coiled coil</keyword>
<comment type="caution">
    <text evidence="4">The sequence shown here is derived from an EMBL/GenBank/DDBJ whole genome shotgun (WGS) entry which is preliminary data.</text>
</comment>
<evidence type="ECO:0000256" key="2">
    <source>
        <dbReference type="SAM" id="MobiDB-lite"/>
    </source>
</evidence>
<evidence type="ECO:0000313" key="5">
    <source>
        <dbReference type="Proteomes" id="UP000591941"/>
    </source>
</evidence>
<dbReference type="EMBL" id="JACHHI010000002">
    <property type="protein sequence ID" value="MBB6477465.1"/>
    <property type="molecule type" value="Genomic_DNA"/>
</dbReference>
<evidence type="ECO:0000256" key="3">
    <source>
        <dbReference type="SAM" id="Phobius"/>
    </source>
</evidence>
<protein>
    <submittedName>
        <fullName evidence="4">Cell division protein FtsL</fullName>
    </submittedName>
</protein>
<keyword evidence="4" id="KW-0131">Cell cycle</keyword>
<dbReference type="InterPro" id="IPR007060">
    <property type="entry name" value="FtsL/DivIC"/>
</dbReference>
<keyword evidence="5" id="KW-1185">Reference proteome</keyword>
<name>A0A841R0M6_9FIRM</name>
<dbReference type="GeneID" id="93485773"/>
<keyword evidence="3" id="KW-1133">Transmembrane helix</keyword>
<feature type="coiled-coil region" evidence="1">
    <location>
        <begin position="60"/>
        <end position="90"/>
    </location>
</feature>
<feature type="region of interest" description="Disordered" evidence="2">
    <location>
        <begin position="1"/>
        <end position="30"/>
    </location>
</feature>
<keyword evidence="3" id="KW-0472">Membrane</keyword>
<keyword evidence="4" id="KW-0132">Cell division</keyword>
<proteinExistence type="predicted"/>
<feature type="transmembrane region" description="Helical" evidence="3">
    <location>
        <begin position="37"/>
        <end position="58"/>
    </location>
</feature>
<dbReference type="Pfam" id="PF04977">
    <property type="entry name" value="DivIC"/>
    <property type="match status" value="1"/>
</dbReference>
<reference evidence="4 5" key="1">
    <citation type="submission" date="2020-08" db="EMBL/GenBank/DDBJ databases">
        <title>Genomic Encyclopedia of Type Strains, Phase IV (KMG-IV): sequencing the most valuable type-strain genomes for metagenomic binning, comparative biology and taxonomic classification.</title>
        <authorList>
            <person name="Goeker M."/>
        </authorList>
    </citation>
    <scope>NUCLEOTIDE SEQUENCE [LARGE SCALE GENOMIC DNA]</scope>
    <source>
        <strain evidence="4 5">DSM 21255</strain>
    </source>
</reference>
<dbReference type="AlphaFoldDB" id="A0A841R0M6"/>
<dbReference type="Proteomes" id="UP000591941">
    <property type="component" value="Unassembled WGS sequence"/>
</dbReference>
<dbReference type="RefSeq" id="WP_159823108.1">
    <property type="nucleotide sequence ID" value="NZ_JACHHI010000002.1"/>
</dbReference>
<organism evidence="4 5">
    <name type="scientific">Negativicoccus succinicivorans</name>
    <dbReference type="NCBI Taxonomy" id="620903"/>
    <lineage>
        <taxon>Bacteria</taxon>
        <taxon>Bacillati</taxon>
        <taxon>Bacillota</taxon>
        <taxon>Negativicutes</taxon>
        <taxon>Veillonellales</taxon>
        <taxon>Veillonellaceae</taxon>
        <taxon>Negativicoccus</taxon>
    </lineage>
</organism>
<evidence type="ECO:0000313" key="4">
    <source>
        <dbReference type="EMBL" id="MBB6477465.1"/>
    </source>
</evidence>
<dbReference type="GO" id="GO:0051301">
    <property type="term" value="P:cell division"/>
    <property type="evidence" value="ECO:0007669"/>
    <property type="project" value="UniProtKB-KW"/>
</dbReference>
<dbReference type="OrthoDB" id="9815382at2"/>
<accession>A0A841R0M6</accession>
<evidence type="ECO:0000256" key="1">
    <source>
        <dbReference type="SAM" id="Coils"/>
    </source>
</evidence>
<sequence length="117" mass="13739">MTKHSPQKPLQTNPAQVPLAKQAPVRRRKPSLWSKNIKHWVLGMIIVFVVVFLGIKAWEYYELHQEMIRVEQQQQQLEAEQRELEAEKAKYNDPKAVEQAAREQLGLVKPNEVPYIR</sequence>
<gene>
    <name evidence="4" type="ORF">HNR45_000495</name>
</gene>
<keyword evidence="3" id="KW-0812">Transmembrane</keyword>